<dbReference type="RefSeq" id="WP_123039674.1">
    <property type="nucleotide sequence ID" value="NZ_CP033433.1"/>
</dbReference>
<name>A0A3G3JUT7_9BACL</name>
<dbReference type="InterPro" id="IPR003718">
    <property type="entry name" value="OsmC/Ohr_fam"/>
</dbReference>
<dbReference type="InterPro" id="IPR052924">
    <property type="entry name" value="OsmC/Ohr_hydroprdx_reductase"/>
</dbReference>
<dbReference type="EMBL" id="CP033433">
    <property type="protein sequence ID" value="AYQ71611.1"/>
    <property type="molecule type" value="Genomic_DNA"/>
</dbReference>
<dbReference type="Gene3D" id="3.30.300.20">
    <property type="match status" value="1"/>
</dbReference>
<sequence>MKISALVRNREGEHQVRLRTNDNVHTLEISPKPTGSGSSVNGGELLFLALSTCYCNDIYREAAKRGIRIQSVEVEVTGEFGAEGEPATNVRYRAKIEANASEEDIRSLGLETDRLTEIQNTLRVGTRVTLDEIDAVSV</sequence>
<dbReference type="PANTHER" id="PTHR35368">
    <property type="entry name" value="HYDROPEROXIDE REDUCTASE"/>
    <property type="match status" value="1"/>
</dbReference>
<dbReference type="Proteomes" id="UP000269097">
    <property type="component" value="Chromosome"/>
</dbReference>
<gene>
    <name evidence="1" type="ORF">EAV92_02845</name>
</gene>
<evidence type="ECO:0000313" key="1">
    <source>
        <dbReference type="EMBL" id="AYQ71611.1"/>
    </source>
</evidence>
<dbReference type="PANTHER" id="PTHR35368:SF1">
    <property type="entry name" value="HYDROPEROXIDE REDUCTASE"/>
    <property type="match status" value="1"/>
</dbReference>
<proteinExistence type="predicted"/>
<dbReference type="InterPro" id="IPR015946">
    <property type="entry name" value="KH_dom-like_a/b"/>
</dbReference>
<protein>
    <submittedName>
        <fullName evidence="1">OsmC family peroxiredoxin</fullName>
    </submittedName>
</protein>
<dbReference type="Pfam" id="PF02566">
    <property type="entry name" value="OsmC"/>
    <property type="match status" value="1"/>
</dbReference>
<organism evidence="1 2">
    <name type="scientific">Cohnella candidum</name>
    <dbReference type="NCBI Taxonomy" id="2674991"/>
    <lineage>
        <taxon>Bacteria</taxon>
        <taxon>Bacillati</taxon>
        <taxon>Bacillota</taxon>
        <taxon>Bacilli</taxon>
        <taxon>Bacillales</taxon>
        <taxon>Paenibacillaceae</taxon>
        <taxon>Cohnella</taxon>
    </lineage>
</organism>
<keyword evidence="2" id="KW-1185">Reference proteome</keyword>
<dbReference type="AlphaFoldDB" id="A0A3G3JUT7"/>
<dbReference type="InterPro" id="IPR036102">
    <property type="entry name" value="OsmC/Ohrsf"/>
</dbReference>
<reference evidence="1 2" key="1">
    <citation type="submission" date="2018-10" db="EMBL/GenBank/DDBJ databases">
        <title>Genome Sequence of Cohnella sp.</title>
        <authorList>
            <person name="Srinivasan S."/>
            <person name="Kim M.K."/>
        </authorList>
    </citation>
    <scope>NUCLEOTIDE SEQUENCE [LARGE SCALE GENOMIC DNA]</scope>
    <source>
        <strain evidence="1 2">18JY8-7</strain>
    </source>
</reference>
<accession>A0A3G3JUT7</accession>
<dbReference type="KEGG" id="coh:EAV92_02845"/>
<dbReference type="SUPFAM" id="SSF82784">
    <property type="entry name" value="OsmC-like"/>
    <property type="match status" value="1"/>
</dbReference>
<evidence type="ECO:0000313" key="2">
    <source>
        <dbReference type="Proteomes" id="UP000269097"/>
    </source>
</evidence>